<accession>A0A2J6SDZ1</accession>
<dbReference type="GO" id="GO:0016747">
    <property type="term" value="F:acyltransferase activity, transferring groups other than amino-acyl groups"/>
    <property type="evidence" value="ECO:0007669"/>
    <property type="project" value="InterPro"/>
</dbReference>
<sequence length="225" mass="25440">MGEVASPVFTMQEATIDDVRDMATIFLRGLSWDPLSKAFDEVMPFEDQVEIQTQRQVGRLTVGHELGACRTWKVVDEHGKMVAWGALSIPTPLTEDQKLAIKGKFPDIPKDLPEGLLRCIKSFEENYGDCLERNGYDPAVHYARQGTMVDIPYQRKGIGRMITRKCNDIADQAGAATFVKARPSSRPLFEQEGYRVLEEMPIDYEEFGIKGKTEMFVMKREAGGW</sequence>
<evidence type="ECO:0000313" key="1">
    <source>
        <dbReference type="EMBL" id="PMD48987.1"/>
    </source>
</evidence>
<reference evidence="1 2" key="1">
    <citation type="submission" date="2016-04" db="EMBL/GenBank/DDBJ databases">
        <title>A degradative enzymes factory behind the ericoid mycorrhizal symbiosis.</title>
        <authorList>
            <consortium name="DOE Joint Genome Institute"/>
            <person name="Martino E."/>
            <person name="Morin E."/>
            <person name="Grelet G."/>
            <person name="Kuo A."/>
            <person name="Kohler A."/>
            <person name="Daghino S."/>
            <person name="Barry K."/>
            <person name="Choi C."/>
            <person name="Cichocki N."/>
            <person name="Clum A."/>
            <person name="Copeland A."/>
            <person name="Hainaut M."/>
            <person name="Haridas S."/>
            <person name="Labutti K."/>
            <person name="Lindquist E."/>
            <person name="Lipzen A."/>
            <person name="Khouja H.-R."/>
            <person name="Murat C."/>
            <person name="Ohm R."/>
            <person name="Olson A."/>
            <person name="Spatafora J."/>
            <person name="Veneault-Fourrey C."/>
            <person name="Henrissat B."/>
            <person name="Grigoriev I."/>
            <person name="Martin F."/>
            <person name="Perotto S."/>
        </authorList>
    </citation>
    <scope>NUCLEOTIDE SEQUENCE [LARGE SCALE GENOMIC DNA]</scope>
    <source>
        <strain evidence="1 2">F</strain>
    </source>
</reference>
<dbReference type="InterPro" id="IPR016181">
    <property type="entry name" value="Acyl_CoA_acyltransferase"/>
</dbReference>
<protein>
    <recommendedName>
        <fullName evidence="3">N-acetyltransferase domain-containing protein</fullName>
    </recommendedName>
</protein>
<dbReference type="EMBL" id="KZ613937">
    <property type="protein sequence ID" value="PMD48987.1"/>
    <property type="molecule type" value="Genomic_DNA"/>
</dbReference>
<proteinExistence type="predicted"/>
<name>A0A2J6SDZ1_HYAVF</name>
<dbReference type="OrthoDB" id="410198at2759"/>
<evidence type="ECO:0008006" key="3">
    <source>
        <dbReference type="Google" id="ProtNLM"/>
    </source>
</evidence>
<dbReference type="Gene3D" id="3.40.630.30">
    <property type="match status" value="1"/>
</dbReference>
<keyword evidence="2" id="KW-1185">Reference proteome</keyword>
<organism evidence="1 2">
    <name type="scientific">Hyaloscypha variabilis (strain UAMH 11265 / GT02V1 / F)</name>
    <name type="common">Meliniomyces variabilis</name>
    <dbReference type="NCBI Taxonomy" id="1149755"/>
    <lineage>
        <taxon>Eukaryota</taxon>
        <taxon>Fungi</taxon>
        <taxon>Dikarya</taxon>
        <taxon>Ascomycota</taxon>
        <taxon>Pezizomycotina</taxon>
        <taxon>Leotiomycetes</taxon>
        <taxon>Helotiales</taxon>
        <taxon>Hyaloscyphaceae</taxon>
        <taxon>Hyaloscypha</taxon>
        <taxon>Hyaloscypha variabilis</taxon>
    </lineage>
</organism>
<evidence type="ECO:0000313" key="2">
    <source>
        <dbReference type="Proteomes" id="UP000235786"/>
    </source>
</evidence>
<dbReference type="Proteomes" id="UP000235786">
    <property type="component" value="Unassembled WGS sequence"/>
</dbReference>
<dbReference type="SUPFAM" id="SSF55729">
    <property type="entry name" value="Acyl-CoA N-acyltransferases (Nat)"/>
    <property type="match status" value="1"/>
</dbReference>
<dbReference type="AlphaFoldDB" id="A0A2J6SDZ1"/>
<gene>
    <name evidence="1" type="ORF">L207DRAFT_19938</name>
</gene>